<accession>Q8LJH7</accession>
<dbReference type="AlphaFoldDB" id="Q8LJH7"/>
<gene>
    <name evidence="2" type="primary">P0431H09.31</name>
</gene>
<dbReference type="EMBL" id="AP003248">
    <property type="protein sequence ID" value="BAC10711.1"/>
    <property type="molecule type" value="Genomic_DNA"/>
</dbReference>
<name>Q8LJH7_ORYSJ</name>
<proteinExistence type="predicted"/>
<protein>
    <submittedName>
        <fullName evidence="2">Uncharacterized protein</fullName>
    </submittedName>
</protein>
<organism evidence="2">
    <name type="scientific">Oryza sativa subsp. japonica</name>
    <name type="common">Rice</name>
    <dbReference type="NCBI Taxonomy" id="39947"/>
    <lineage>
        <taxon>Eukaryota</taxon>
        <taxon>Viridiplantae</taxon>
        <taxon>Streptophyta</taxon>
        <taxon>Embryophyta</taxon>
        <taxon>Tracheophyta</taxon>
        <taxon>Spermatophyta</taxon>
        <taxon>Magnoliopsida</taxon>
        <taxon>Liliopsida</taxon>
        <taxon>Poales</taxon>
        <taxon>Poaceae</taxon>
        <taxon>BOP clade</taxon>
        <taxon>Oryzoideae</taxon>
        <taxon>Oryzeae</taxon>
        <taxon>Oryzinae</taxon>
        <taxon>Oryza</taxon>
        <taxon>Oryza sativa</taxon>
    </lineage>
</organism>
<feature type="region of interest" description="Disordered" evidence="1">
    <location>
        <begin position="153"/>
        <end position="176"/>
    </location>
</feature>
<reference evidence="2" key="1">
    <citation type="journal article" date="2002" name="Nature">
        <title>The genome sequence and structure of rice chromosome 1.</title>
        <authorList>
            <person name="Sasaki T."/>
            <person name="Matsumoto T."/>
            <person name="Yamamoto K."/>
            <person name="Sakata K."/>
            <person name="Baba T."/>
            <person name="Katayose Y."/>
            <person name="Wu J."/>
            <person name="Niimura Y."/>
            <person name="Cheng Z."/>
            <person name="Nagamura Y."/>
            <person name="Antonio B.A."/>
            <person name="Kanamori H."/>
            <person name="Hosokawa S."/>
            <person name="Masukawa M."/>
            <person name="Arikawa K."/>
            <person name="Chiden Y."/>
            <person name="Hayashi M."/>
            <person name="Okamoto M."/>
            <person name="Ando T."/>
            <person name="Aoki H."/>
            <person name="Arita K."/>
            <person name="Hamada M."/>
            <person name="Harada C."/>
            <person name="Hijishita S."/>
            <person name="Honda M."/>
            <person name="Ichikawa Y."/>
            <person name="Idonuma A."/>
            <person name="Iijima M."/>
            <person name="Ikeda M."/>
            <person name="Ikeno M."/>
            <person name="Itoh S."/>
            <person name="Itoh T."/>
            <person name="Itoh Y."/>
            <person name="Itoh Y."/>
            <person name="Iwabuchi A."/>
            <person name="Kamiya K."/>
            <person name="Karasawa W."/>
            <person name="Katagiri S."/>
            <person name="Kikuta A."/>
            <person name="Kobayashi N."/>
            <person name="Kono I."/>
            <person name="Machita K."/>
            <person name="Maehara T."/>
            <person name="Mizuno H."/>
            <person name="Mizubayashi T."/>
            <person name="Mukai Y."/>
            <person name="Nagasaki H."/>
            <person name="Nakashima M."/>
            <person name="Nakama Y."/>
            <person name="Nakamichi Y."/>
            <person name="Nakamura M."/>
            <person name="Namiki N."/>
            <person name="Negishi M."/>
            <person name="Ohta I."/>
            <person name="Ono N."/>
            <person name="Saji S."/>
            <person name="Sakai K."/>
            <person name="Shibata M."/>
            <person name="Shimokawa T."/>
            <person name="Shomura A."/>
            <person name="Song J."/>
            <person name="Takazaki Y."/>
            <person name="Terasawa K."/>
            <person name="Tsuji K."/>
            <person name="Waki K."/>
            <person name="Yamagata H."/>
            <person name="Yamane H."/>
            <person name="Yoshiki S."/>
            <person name="Yoshihara R."/>
            <person name="Yukawa K."/>
            <person name="Zhong H."/>
            <person name="Iwama H."/>
            <person name="Endo T."/>
            <person name="Ito H."/>
            <person name="Hahn J.H."/>
            <person name="Kim H.I."/>
            <person name="Eun M.Y."/>
            <person name="Yano M."/>
            <person name="Jiang J."/>
            <person name="Gojobori T."/>
        </authorList>
    </citation>
    <scope>NUCLEOTIDE SEQUENCE [LARGE SCALE GENOMIC DNA]</scope>
</reference>
<dbReference type="Proteomes" id="UP000817658">
    <property type="component" value="Chromosome 1"/>
</dbReference>
<evidence type="ECO:0000256" key="1">
    <source>
        <dbReference type="SAM" id="MobiDB-lite"/>
    </source>
</evidence>
<evidence type="ECO:0000313" key="2">
    <source>
        <dbReference type="EMBL" id="BAC10711.1"/>
    </source>
</evidence>
<sequence>MATTRRGRRLPLRCVRCACVARARAAQSISREICCGFSDSSRRARANVPCVRAWVDWSERHRRPRSRGVVDDVVGGVVVLDASRSDGDVVCPRLKGLSVSTPAGKIARVSTTTFPARDPEAVKDRKDFRLQNYTCTALPSELRRFSVRMFQSSDENGKQIQPKTMNLMGNHNRSAG</sequence>